<dbReference type="SUPFAM" id="SSF52540">
    <property type="entry name" value="P-loop containing nucleoside triphosphate hydrolases"/>
    <property type="match status" value="2"/>
</dbReference>
<keyword evidence="4" id="KW-0547">Nucleotide-binding</keyword>
<feature type="domain" description="NB-ARC" evidence="7">
    <location>
        <begin position="625"/>
        <end position="798"/>
    </location>
</feature>
<evidence type="ECO:0000259" key="10">
    <source>
        <dbReference type="Pfam" id="PF25019"/>
    </source>
</evidence>
<protein>
    <recommendedName>
        <fullName evidence="13">Disease resistance protein RGA3</fullName>
    </recommendedName>
</protein>
<dbReference type="Pfam" id="PF18052">
    <property type="entry name" value="Rx_N"/>
    <property type="match status" value="1"/>
</dbReference>
<keyword evidence="6" id="KW-0067">ATP-binding</keyword>
<comment type="caution">
    <text evidence="11">The sequence shown here is derived from an EMBL/GenBank/DDBJ whole genome shotgun (WGS) entry which is preliminary data.</text>
</comment>
<organism evidence="11 12">
    <name type="scientific">Eleusine coracana subsp. coracana</name>
    <dbReference type="NCBI Taxonomy" id="191504"/>
    <lineage>
        <taxon>Eukaryota</taxon>
        <taxon>Viridiplantae</taxon>
        <taxon>Streptophyta</taxon>
        <taxon>Embryophyta</taxon>
        <taxon>Tracheophyta</taxon>
        <taxon>Spermatophyta</taxon>
        <taxon>Magnoliopsida</taxon>
        <taxon>Liliopsida</taxon>
        <taxon>Poales</taxon>
        <taxon>Poaceae</taxon>
        <taxon>PACMAD clade</taxon>
        <taxon>Chloridoideae</taxon>
        <taxon>Cynodonteae</taxon>
        <taxon>Eleusininae</taxon>
        <taxon>Eleusine</taxon>
    </lineage>
</organism>
<dbReference type="GO" id="GO:0005524">
    <property type="term" value="F:ATP binding"/>
    <property type="evidence" value="ECO:0007669"/>
    <property type="project" value="UniProtKB-KW"/>
</dbReference>
<evidence type="ECO:0000256" key="6">
    <source>
        <dbReference type="ARBA" id="ARBA00022840"/>
    </source>
</evidence>
<dbReference type="Gene3D" id="3.80.10.10">
    <property type="entry name" value="Ribonuclease Inhibitor"/>
    <property type="match status" value="1"/>
</dbReference>
<evidence type="ECO:0000259" key="8">
    <source>
        <dbReference type="Pfam" id="PF18052"/>
    </source>
</evidence>
<dbReference type="InterPro" id="IPR042197">
    <property type="entry name" value="Apaf_helical"/>
</dbReference>
<evidence type="ECO:0000256" key="1">
    <source>
        <dbReference type="ARBA" id="ARBA00008894"/>
    </source>
</evidence>
<dbReference type="Pfam" id="PF25019">
    <property type="entry name" value="LRR_R13L1-DRL21"/>
    <property type="match status" value="1"/>
</dbReference>
<comment type="similarity">
    <text evidence="1">Belongs to the disease resistance NB-LRR family.</text>
</comment>
<dbReference type="GO" id="GO:0006952">
    <property type="term" value="P:defense response"/>
    <property type="evidence" value="ECO:0007669"/>
    <property type="project" value="UniProtKB-KW"/>
</dbReference>
<dbReference type="Gene3D" id="3.40.50.300">
    <property type="entry name" value="P-loop containing nucleotide triphosphate hydrolases"/>
    <property type="match status" value="2"/>
</dbReference>
<reference evidence="11" key="1">
    <citation type="journal article" date="2018" name="DNA Res.">
        <title>Multiple hybrid de novo genome assembly of finger millet, an orphan allotetraploid crop.</title>
        <authorList>
            <person name="Hatakeyama M."/>
            <person name="Aluri S."/>
            <person name="Balachadran M.T."/>
            <person name="Sivarajan S.R."/>
            <person name="Patrignani A."/>
            <person name="Gruter S."/>
            <person name="Poveda L."/>
            <person name="Shimizu-Inatsugi R."/>
            <person name="Baeten J."/>
            <person name="Francoijs K.J."/>
            <person name="Nataraja K.N."/>
            <person name="Reddy Y.A.N."/>
            <person name="Phadnis S."/>
            <person name="Ravikumar R.L."/>
            <person name="Schlapbach R."/>
            <person name="Sreeman S.M."/>
            <person name="Shimizu K.K."/>
        </authorList>
    </citation>
    <scope>NUCLEOTIDE SEQUENCE</scope>
</reference>
<evidence type="ECO:0000256" key="5">
    <source>
        <dbReference type="ARBA" id="ARBA00022821"/>
    </source>
</evidence>
<feature type="domain" description="Disease resistance N-terminal" evidence="8">
    <location>
        <begin position="464"/>
        <end position="552"/>
    </location>
</feature>
<evidence type="ECO:0000256" key="4">
    <source>
        <dbReference type="ARBA" id="ARBA00022741"/>
    </source>
</evidence>
<evidence type="ECO:0008006" key="13">
    <source>
        <dbReference type="Google" id="ProtNLM"/>
    </source>
</evidence>
<dbReference type="Gene3D" id="1.10.8.430">
    <property type="entry name" value="Helical domain of apoptotic protease-activating factors"/>
    <property type="match status" value="2"/>
</dbReference>
<dbReference type="Proteomes" id="UP001054889">
    <property type="component" value="Unassembled WGS sequence"/>
</dbReference>
<evidence type="ECO:0000256" key="3">
    <source>
        <dbReference type="ARBA" id="ARBA00022737"/>
    </source>
</evidence>
<sequence length="895" mass="102238">MGGLGKTTLAKMVYNDNRVQKHFELKTWYCVSENFEATTVVRSVIELATKDRCKLPDNIELLQGRLQQVIGRKRFLLILDDVWNQEQQKWNDDLRPLLCSSTSGSGSMIVVTSRLHQVASIMGTLPPHELKTLSEDDSWKLFSKKAFVDKGPQEQTELVSVGKDIIRKCKGLPLALKTMGGLMSSKQHVQKWKAIANCTVSDTRGVKDEVMPILKLSYTHLPSEMKQCFAFCAVFPKDYWMRKGPTLMLDDCNQLQYLPEDMKTMKKLRHLHLFQCHNLKRMPPEVGLLHNLRTLTIFIVGTEDGYGIEQLKDLRYLSNRLTLYNLRKAKSGSKANLQEKQNLSELSLHWGRFEFGNHGIDETGNEEEVLESLVPHNKLQILEVHGYGGLEISQWMRDPQMFRCLRALIITNCPRCEPSVAIHRSSMPWSRRIPDNPSAPIRAAACKQLLNNSTIMAASLLLPVVSSVASKAADELVQTVTRMWGVDADRGKLERRLLAVQCLLADAEVKSETNPAFRRWMKDLKAVAYQADDVLDHFQYEALRRQAQSRKSMTSKVLSHFTNNSPLFFRLKVSRGLKKVLDKINELVEEMNKFGLVERAEVPHVPYRQTHSLLDESEEIYGRDKDKELVVKLLLDQQSQQNAQVLPIIGMGGLGKTTLANMVYINSRVQKHFEFKMWHCVSENFRATDVVRSIIQLATKGTCDLPDTIELLRGQLQEVIARKRFLLILDDVWNEDPHKWDDLKPLLCSPISCSGSMIIVTTRSHRVASIMGTLPPHELSCLRENDSWELFSKKAFSKGVQEKEEFVTIGRRIVNKCKGLPLALKTMGGLMSSKQQVQEWETIAETNIVFPKDYMMEKDKLIQLWMANGFVHEDETMDLTQRAVIDSDISRRNAY</sequence>
<dbReference type="Gene3D" id="1.20.5.4130">
    <property type="match status" value="1"/>
</dbReference>
<dbReference type="InterPro" id="IPR058922">
    <property type="entry name" value="WHD_DRP"/>
</dbReference>
<dbReference type="InterPro" id="IPR027417">
    <property type="entry name" value="P-loop_NTPase"/>
</dbReference>
<dbReference type="PANTHER" id="PTHR36766">
    <property type="entry name" value="PLANT BROAD-SPECTRUM MILDEW RESISTANCE PROTEIN RPW8"/>
    <property type="match status" value="1"/>
</dbReference>
<dbReference type="GO" id="GO:0043531">
    <property type="term" value="F:ADP binding"/>
    <property type="evidence" value="ECO:0007669"/>
    <property type="project" value="InterPro"/>
</dbReference>
<feature type="domain" description="NB-ARC" evidence="7">
    <location>
        <begin position="1"/>
        <end position="148"/>
    </location>
</feature>
<dbReference type="Pfam" id="PF23559">
    <property type="entry name" value="WHD_DRP"/>
    <property type="match status" value="1"/>
</dbReference>
<dbReference type="InterPro" id="IPR041118">
    <property type="entry name" value="Rx_N"/>
</dbReference>
<name>A0AAV5D216_ELECO</name>
<evidence type="ECO:0000313" key="12">
    <source>
        <dbReference type="Proteomes" id="UP001054889"/>
    </source>
</evidence>
<dbReference type="InterPro" id="IPR056789">
    <property type="entry name" value="LRR_R13L1-DRL21"/>
</dbReference>
<keyword evidence="2" id="KW-0433">Leucine-rich repeat</keyword>
<accession>A0AAV5D216</accession>
<dbReference type="AlphaFoldDB" id="A0AAV5D216"/>
<keyword evidence="3" id="KW-0677">Repeat</keyword>
<feature type="domain" description="R13L1/DRL21-like LRR repeat region" evidence="10">
    <location>
        <begin position="308"/>
        <end position="418"/>
    </location>
</feature>
<dbReference type="SUPFAM" id="SSF52047">
    <property type="entry name" value="RNI-like"/>
    <property type="match status" value="1"/>
</dbReference>
<dbReference type="FunFam" id="1.10.8.430:FF:000003">
    <property type="entry name" value="Probable disease resistance protein At5g66910"/>
    <property type="match status" value="2"/>
</dbReference>
<evidence type="ECO:0000259" key="7">
    <source>
        <dbReference type="Pfam" id="PF00931"/>
    </source>
</evidence>
<keyword evidence="12" id="KW-1185">Reference proteome</keyword>
<dbReference type="EMBL" id="BQKI01000010">
    <property type="protein sequence ID" value="GJN04162.1"/>
    <property type="molecule type" value="Genomic_DNA"/>
</dbReference>
<gene>
    <name evidence="11" type="primary">ga21685</name>
    <name evidence="11" type="ORF">PR202_ga21685</name>
</gene>
<dbReference type="PRINTS" id="PR00364">
    <property type="entry name" value="DISEASERSIST"/>
</dbReference>
<evidence type="ECO:0000313" key="11">
    <source>
        <dbReference type="EMBL" id="GJN04162.1"/>
    </source>
</evidence>
<dbReference type="InterPro" id="IPR032675">
    <property type="entry name" value="LRR_dom_sf"/>
</dbReference>
<dbReference type="PANTHER" id="PTHR36766:SF64">
    <property type="entry name" value="OS12G0206100 PROTEIN"/>
    <property type="match status" value="1"/>
</dbReference>
<dbReference type="Pfam" id="PF00931">
    <property type="entry name" value="NB-ARC"/>
    <property type="match status" value="2"/>
</dbReference>
<keyword evidence="5" id="KW-0611">Plant defense</keyword>
<dbReference type="GO" id="GO:0051707">
    <property type="term" value="P:response to other organism"/>
    <property type="evidence" value="ECO:0007669"/>
    <property type="project" value="UniProtKB-ARBA"/>
</dbReference>
<dbReference type="InterPro" id="IPR002182">
    <property type="entry name" value="NB-ARC"/>
</dbReference>
<proteinExistence type="inferred from homology"/>
<reference evidence="11" key="2">
    <citation type="submission" date="2021-12" db="EMBL/GenBank/DDBJ databases">
        <title>Resequencing data analysis of finger millet.</title>
        <authorList>
            <person name="Hatakeyama M."/>
            <person name="Aluri S."/>
            <person name="Balachadran M.T."/>
            <person name="Sivarajan S.R."/>
            <person name="Poveda L."/>
            <person name="Shimizu-Inatsugi R."/>
            <person name="Schlapbach R."/>
            <person name="Sreeman S.M."/>
            <person name="Shimizu K.K."/>
        </authorList>
    </citation>
    <scope>NUCLEOTIDE SEQUENCE</scope>
</reference>
<evidence type="ECO:0000256" key="2">
    <source>
        <dbReference type="ARBA" id="ARBA00022614"/>
    </source>
</evidence>
<feature type="domain" description="Disease resistance protein winged helix" evidence="9">
    <location>
        <begin position="849"/>
        <end position="881"/>
    </location>
</feature>
<evidence type="ECO:0000259" key="9">
    <source>
        <dbReference type="Pfam" id="PF23559"/>
    </source>
</evidence>